<proteinExistence type="predicted"/>
<dbReference type="SUPFAM" id="SSF109920">
    <property type="entry name" value="Hypothetical protein At3g22680"/>
    <property type="match status" value="1"/>
</dbReference>
<feature type="region of interest" description="Disordered" evidence="1">
    <location>
        <begin position="53"/>
        <end position="73"/>
    </location>
</feature>
<dbReference type="InterPro" id="IPR036319">
    <property type="entry name" value="RDM1_sf"/>
</dbReference>
<dbReference type="GO" id="GO:0000419">
    <property type="term" value="C:RNA polymerase V complex"/>
    <property type="evidence" value="ECO:0007669"/>
    <property type="project" value="TreeGrafter"/>
</dbReference>
<name>A0A9Q1QYU2_9SOLA</name>
<dbReference type="Pfam" id="PF09187">
    <property type="entry name" value="RdDM_RDM1"/>
    <property type="match status" value="1"/>
</dbReference>
<dbReference type="AlphaFoldDB" id="A0A9Q1QYU2"/>
<reference evidence="3" key="1">
    <citation type="journal article" date="2023" name="Proc. Natl. Acad. Sci. U.S.A.">
        <title>Genomic and structural basis for evolution of tropane alkaloid biosynthesis.</title>
        <authorList>
            <person name="Wanga Y.-J."/>
            <person name="Taina T."/>
            <person name="Yua J.-Y."/>
            <person name="Lia J."/>
            <person name="Xua B."/>
            <person name="Chenc J."/>
            <person name="D'Auriad J.C."/>
            <person name="Huanga J.-P."/>
            <person name="Huanga S.-X."/>
        </authorList>
    </citation>
    <scope>NUCLEOTIDE SEQUENCE [LARGE SCALE GENOMIC DNA]</scope>
    <source>
        <strain evidence="3">cv. KIB-2019</strain>
    </source>
</reference>
<evidence type="ECO:0000313" key="3">
    <source>
        <dbReference type="Proteomes" id="UP001152561"/>
    </source>
</evidence>
<keyword evidence="3" id="KW-1185">Reference proteome</keyword>
<protein>
    <recommendedName>
        <fullName evidence="4">Protein RDM1</fullName>
    </recommendedName>
</protein>
<dbReference type="Proteomes" id="UP001152561">
    <property type="component" value="Unassembled WGS sequence"/>
</dbReference>
<sequence length="220" mass="24776">MLDGINLPWESFINIKSPRSKHKYTTVSITGELGALRRNSIITAMKGAAPIGEQVDISSGDSSSSDTDDCKPEIKGLENSNIIDQPLEDFFAEGSMIRKARMYQEYMKLVPLPTQRGSVIPFTSWVGLAASIKELYGQPLHYLTNVQMRQWDEKRFGADDEDVPLDTIIHPSKAEASIWLIEEVHRRTTSPYYIAKLWLADPMYHANVDAIFSKLKSSPK</sequence>
<comment type="caution">
    <text evidence="2">The sequence shown here is derived from an EMBL/GenBank/DDBJ whole genome shotgun (WGS) entry which is preliminary data.</text>
</comment>
<dbReference type="PANTHER" id="PTHR36366">
    <property type="entry name" value="PROTEIN RDM1"/>
    <property type="match status" value="1"/>
</dbReference>
<dbReference type="PANTHER" id="PTHR36366:SF1">
    <property type="entry name" value="PROTEIN RDM1"/>
    <property type="match status" value="1"/>
</dbReference>
<gene>
    <name evidence="2" type="ORF">K7X08_016450</name>
</gene>
<accession>A0A9Q1QYU2</accession>
<dbReference type="GO" id="GO:0080188">
    <property type="term" value="P:gene silencing by siRNA-directed DNA methylation"/>
    <property type="evidence" value="ECO:0007669"/>
    <property type="project" value="InterPro"/>
</dbReference>
<evidence type="ECO:0000256" key="1">
    <source>
        <dbReference type="SAM" id="MobiDB-lite"/>
    </source>
</evidence>
<dbReference type="EMBL" id="JAJAGQ010000019">
    <property type="protein sequence ID" value="KAJ8534722.1"/>
    <property type="molecule type" value="Genomic_DNA"/>
</dbReference>
<organism evidence="2 3">
    <name type="scientific">Anisodus acutangulus</name>
    <dbReference type="NCBI Taxonomy" id="402998"/>
    <lineage>
        <taxon>Eukaryota</taxon>
        <taxon>Viridiplantae</taxon>
        <taxon>Streptophyta</taxon>
        <taxon>Embryophyta</taxon>
        <taxon>Tracheophyta</taxon>
        <taxon>Spermatophyta</taxon>
        <taxon>Magnoliopsida</taxon>
        <taxon>eudicotyledons</taxon>
        <taxon>Gunneridae</taxon>
        <taxon>Pentapetalae</taxon>
        <taxon>asterids</taxon>
        <taxon>lamiids</taxon>
        <taxon>Solanales</taxon>
        <taxon>Solanaceae</taxon>
        <taxon>Solanoideae</taxon>
        <taxon>Hyoscyameae</taxon>
        <taxon>Anisodus</taxon>
    </lineage>
</organism>
<dbReference type="OrthoDB" id="1906229at2759"/>
<dbReference type="InterPro" id="IPR015270">
    <property type="entry name" value="RDM1_plant"/>
</dbReference>
<feature type="compositionally biased region" description="Low complexity" evidence="1">
    <location>
        <begin position="56"/>
        <end position="65"/>
    </location>
</feature>
<evidence type="ECO:0008006" key="4">
    <source>
        <dbReference type="Google" id="ProtNLM"/>
    </source>
</evidence>
<dbReference type="Gene3D" id="1.20.120.690">
    <property type="entry name" value="RDM1 protein domain"/>
    <property type="match status" value="1"/>
</dbReference>
<evidence type="ECO:0000313" key="2">
    <source>
        <dbReference type="EMBL" id="KAJ8534722.1"/>
    </source>
</evidence>